<dbReference type="EMBL" id="JAPDMZ010000741">
    <property type="protein sequence ID" value="KAK0541810.1"/>
    <property type="molecule type" value="Genomic_DNA"/>
</dbReference>
<feature type="domain" description="RNB" evidence="1">
    <location>
        <begin position="1"/>
        <end position="257"/>
    </location>
</feature>
<proteinExistence type="predicted"/>
<dbReference type="PROSITE" id="PS01175">
    <property type="entry name" value="RIBONUCLEASE_II"/>
    <property type="match status" value="1"/>
</dbReference>
<dbReference type="SUPFAM" id="SSF50249">
    <property type="entry name" value="Nucleic acid-binding proteins"/>
    <property type="match status" value="1"/>
</dbReference>
<reference evidence="2" key="1">
    <citation type="journal article" date="2023" name="PhytoFront">
        <title>Draft Genome Resources of Seven Strains of Tilletia horrida, Causal Agent of Kernel Smut of Rice.</title>
        <authorList>
            <person name="Khanal S."/>
            <person name="Antony Babu S."/>
            <person name="Zhou X.G."/>
        </authorList>
    </citation>
    <scope>NUCLEOTIDE SEQUENCE</scope>
    <source>
        <strain evidence="2">TX6</strain>
    </source>
</reference>
<dbReference type="GO" id="GO:0000175">
    <property type="term" value="F:3'-5'-RNA exonuclease activity"/>
    <property type="evidence" value="ECO:0007669"/>
    <property type="project" value="TreeGrafter"/>
</dbReference>
<organism evidence="2 3">
    <name type="scientific">Tilletia horrida</name>
    <dbReference type="NCBI Taxonomy" id="155126"/>
    <lineage>
        <taxon>Eukaryota</taxon>
        <taxon>Fungi</taxon>
        <taxon>Dikarya</taxon>
        <taxon>Basidiomycota</taxon>
        <taxon>Ustilaginomycotina</taxon>
        <taxon>Exobasidiomycetes</taxon>
        <taxon>Tilletiales</taxon>
        <taxon>Tilletiaceae</taxon>
        <taxon>Tilletia</taxon>
    </lineage>
</organism>
<dbReference type="GO" id="GO:0003723">
    <property type="term" value="F:RNA binding"/>
    <property type="evidence" value="ECO:0007669"/>
    <property type="project" value="InterPro"/>
</dbReference>
<dbReference type="PANTHER" id="PTHR23355">
    <property type="entry name" value="RIBONUCLEASE"/>
    <property type="match status" value="1"/>
</dbReference>
<evidence type="ECO:0000259" key="1">
    <source>
        <dbReference type="SMART" id="SM00955"/>
    </source>
</evidence>
<name>A0AAN6JNW3_9BASI</name>
<dbReference type="Proteomes" id="UP001176517">
    <property type="component" value="Unassembled WGS sequence"/>
</dbReference>
<dbReference type="InterPro" id="IPR022966">
    <property type="entry name" value="RNase_II/R_CS"/>
</dbReference>
<feature type="non-terminal residue" evidence="2">
    <location>
        <position position="396"/>
    </location>
</feature>
<accession>A0AAN6JNW3</accession>
<dbReference type="Pfam" id="PF00773">
    <property type="entry name" value="RNB"/>
    <property type="match status" value="1"/>
</dbReference>
<dbReference type="SMART" id="SM00955">
    <property type="entry name" value="RNB"/>
    <property type="match status" value="1"/>
</dbReference>
<sequence length="396" mass="44569">MTREGHVIGTWHGRSVIRSCAKLAYADAQEAIKGGSVPEAKILPREEGKDSAVAEDGPATATIGVAEVNNDIRILHELAKKMCKRRFESGALKIDNVRLAFKLDEHGLPTDASPYQTYEAHQLIEAFMLQANISVATRIASGLSDLALLRRHERPIERRLQGFKERAKRLGYDIDISSGGALFSSLQAITNLKDREALENLATKSMLRAKYFCTGMVDIAKYKHFALNVPLYTHFTSPIRRYADLLVHRQLDAILQGNVEKFSLDRETVAKIAQQCNVKRDAAKLAQEQSAHLFLCLLIHDLTMRYGPVIRNATVIGVLDAAFDVVVSEFGVEKRVHVDQMPIEHHIHDEHTNQLSIYWKEGVDVLTWLAENSDDVHVKRIREAQLHIKHMEMTSL</sequence>
<dbReference type="InterPro" id="IPR050180">
    <property type="entry name" value="RNR_Ribonuclease"/>
</dbReference>
<evidence type="ECO:0000313" key="3">
    <source>
        <dbReference type="Proteomes" id="UP001176517"/>
    </source>
</evidence>
<gene>
    <name evidence="2" type="primary">SSD1_5</name>
    <name evidence="2" type="ORF">OC846_006934</name>
</gene>
<protein>
    <submittedName>
        <fullName evidence="2">Translational repressor</fullName>
    </submittedName>
</protein>
<dbReference type="GO" id="GO:0006402">
    <property type="term" value="P:mRNA catabolic process"/>
    <property type="evidence" value="ECO:0007669"/>
    <property type="project" value="TreeGrafter"/>
</dbReference>
<evidence type="ECO:0000313" key="2">
    <source>
        <dbReference type="EMBL" id="KAK0541810.1"/>
    </source>
</evidence>
<dbReference type="InterPro" id="IPR012340">
    <property type="entry name" value="NA-bd_OB-fold"/>
</dbReference>
<dbReference type="Pfam" id="PF17877">
    <property type="entry name" value="Dis3l2_C_term"/>
    <property type="match status" value="1"/>
</dbReference>
<comment type="caution">
    <text evidence="2">The sequence shown here is derived from an EMBL/GenBank/DDBJ whole genome shotgun (WGS) entry which is preliminary data.</text>
</comment>
<dbReference type="GO" id="GO:0000932">
    <property type="term" value="C:P-body"/>
    <property type="evidence" value="ECO:0007669"/>
    <property type="project" value="TreeGrafter"/>
</dbReference>
<dbReference type="PANTHER" id="PTHR23355:SF9">
    <property type="entry name" value="DIS3-LIKE EXONUCLEASE 2"/>
    <property type="match status" value="1"/>
</dbReference>
<dbReference type="AlphaFoldDB" id="A0AAN6JNW3"/>
<dbReference type="InterPro" id="IPR001900">
    <property type="entry name" value="RNase_II/R"/>
</dbReference>
<keyword evidence="3" id="KW-1185">Reference proteome</keyword>
<dbReference type="InterPro" id="IPR041093">
    <property type="entry name" value="Dis3l2-like_C"/>
</dbReference>
<dbReference type="Gene3D" id="2.40.50.140">
    <property type="entry name" value="Nucleic acid-binding proteins"/>
    <property type="match status" value="1"/>
</dbReference>